<dbReference type="Gene3D" id="3.30.420.10">
    <property type="entry name" value="Ribonuclease H-like superfamily/Ribonuclease H"/>
    <property type="match status" value="1"/>
</dbReference>
<gene>
    <name evidence="3" type="ORF">GCM10009691_30490</name>
</gene>
<dbReference type="InterPro" id="IPR001584">
    <property type="entry name" value="Integrase_cat-core"/>
</dbReference>
<proteinExistence type="predicted"/>
<dbReference type="SUPFAM" id="SSF53098">
    <property type="entry name" value="Ribonuclease H-like"/>
    <property type="match status" value="1"/>
</dbReference>
<organism evidence="3 4">
    <name type="scientific">Brevibacterium picturae</name>
    <dbReference type="NCBI Taxonomy" id="260553"/>
    <lineage>
        <taxon>Bacteria</taxon>
        <taxon>Bacillati</taxon>
        <taxon>Actinomycetota</taxon>
        <taxon>Actinomycetes</taxon>
        <taxon>Micrococcales</taxon>
        <taxon>Brevibacteriaceae</taxon>
        <taxon>Brevibacterium</taxon>
    </lineage>
</organism>
<sequence length="732" mass="82673">MGVSPLSVTLRGVDQRVEEVDWWEIEGARQVYEGRVDAVTYSVSAEWEGLSLDAREQALDRQEIVLEILTGYSRGHVALAREGEPAWPFAPSEKHSTQFKIERMSERLQREYVVNRERRRNAENLGRARIGPASVKTLKNWISAYRDESNGGLFGLVDGRSRRKYNAFESLDPEVRRLAEEQMDALDGSRSDLNLDELFRRTVLAVKAEGLLDLQIPERTLRRYLSLLKRQVGRTTRRQRSNRLRGSSAFTSFPALRPGQIVAIDVTRADDLVWDQWSQKAISVEIITALDVATRVVLAVRVVPRSADAHTAGLILYDVLRPFAMSVGSESVADWRWVGVPESVGLMPTADAEAQDVSLADRPLIGEHAIPAVTPDSLRVDHGSIFTSAHFRNLCDRFQIHLLLSRGRKPTDNSFVERWHETLQRGLQQVHGHKGRNVSQRGSDVGKLRVVDGAPVFQADGPLLTARELELHLREFIAVDYHRSWHQGLSLVEDQVSLDEASLRMTPLECFDAMLEATGRLHVLQRTDLLYDLLPIVWGTISHAGVELNNLTYDCADLDEFRNVPLGHFRDGDRAAPFFRDPHDVSRVWLRHPRSDRIIEVPWRKAYQLDAPMTDAMLTVASRRVRRRGGSDALKRSSTQNEILAELNDIGDIDRLRSHSDLADWGESAVIAARMRSGRSRFDHMESAVVADGTSLEASVSRPGETEEESSGANDLRVYLEESWPDYDEQGR</sequence>
<feature type="compositionally biased region" description="Acidic residues" evidence="1">
    <location>
        <begin position="723"/>
        <end position="732"/>
    </location>
</feature>
<dbReference type="Proteomes" id="UP001501791">
    <property type="component" value="Unassembled WGS sequence"/>
</dbReference>
<comment type="caution">
    <text evidence="3">The sequence shown here is derived from an EMBL/GenBank/DDBJ whole genome shotgun (WGS) entry which is preliminary data.</text>
</comment>
<dbReference type="EMBL" id="BAAALY010000015">
    <property type="protein sequence ID" value="GAA1554040.1"/>
    <property type="molecule type" value="Genomic_DNA"/>
</dbReference>
<name>A0ABN2C836_9MICO</name>
<accession>A0ABN2C836</accession>
<reference evidence="3 4" key="1">
    <citation type="journal article" date="2019" name="Int. J. Syst. Evol. Microbiol.">
        <title>The Global Catalogue of Microorganisms (GCM) 10K type strain sequencing project: providing services to taxonomists for standard genome sequencing and annotation.</title>
        <authorList>
            <consortium name="The Broad Institute Genomics Platform"/>
            <consortium name="The Broad Institute Genome Sequencing Center for Infectious Disease"/>
            <person name="Wu L."/>
            <person name="Ma J."/>
        </authorList>
    </citation>
    <scope>NUCLEOTIDE SEQUENCE [LARGE SCALE GENOMIC DNA]</scope>
    <source>
        <strain evidence="3 4">JCM 13319</strain>
    </source>
</reference>
<dbReference type="InterPro" id="IPR012337">
    <property type="entry name" value="RNaseH-like_sf"/>
</dbReference>
<protein>
    <recommendedName>
        <fullName evidence="2">Integrase catalytic domain-containing protein</fullName>
    </recommendedName>
</protein>
<evidence type="ECO:0000259" key="2">
    <source>
        <dbReference type="PROSITE" id="PS50994"/>
    </source>
</evidence>
<dbReference type="InterPro" id="IPR036397">
    <property type="entry name" value="RNaseH_sf"/>
</dbReference>
<feature type="domain" description="Integrase catalytic" evidence="2">
    <location>
        <begin position="254"/>
        <end position="428"/>
    </location>
</feature>
<evidence type="ECO:0000313" key="3">
    <source>
        <dbReference type="EMBL" id="GAA1554040.1"/>
    </source>
</evidence>
<evidence type="ECO:0000313" key="4">
    <source>
        <dbReference type="Proteomes" id="UP001501791"/>
    </source>
</evidence>
<keyword evidence="4" id="KW-1185">Reference proteome</keyword>
<evidence type="ECO:0000256" key="1">
    <source>
        <dbReference type="SAM" id="MobiDB-lite"/>
    </source>
</evidence>
<feature type="region of interest" description="Disordered" evidence="1">
    <location>
        <begin position="692"/>
        <end position="732"/>
    </location>
</feature>
<dbReference type="PROSITE" id="PS50994">
    <property type="entry name" value="INTEGRASE"/>
    <property type="match status" value="1"/>
</dbReference>